<comment type="caution">
    <text evidence="2">The sequence shown here is derived from an EMBL/GenBank/DDBJ whole genome shotgun (WGS) entry which is preliminary data.</text>
</comment>
<evidence type="ECO:0000313" key="3">
    <source>
        <dbReference type="Proteomes" id="UP000675940"/>
    </source>
</evidence>
<proteinExistence type="predicted"/>
<keyword evidence="3" id="KW-1185">Reference proteome</keyword>
<reference evidence="2" key="1">
    <citation type="submission" date="2021-03" db="EMBL/GenBank/DDBJ databases">
        <title>Sagittula salina sp. nov. strain M10.9X isolated from the marine waste.</title>
        <authorList>
            <person name="Satari L."/>
            <person name="Molina-Menor E."/>
            <person name="Vidal-Verdu A."/>
            <person name="Pascual J."/>
            <person name="Pereto J."/>
            <person name="Porcar M."/>
        </authorList>
    </citation>
    <scope>NUCLEOTIDE SEQUENCE</scope>
    <source>
        <strain evidence="2">M10.9X</strain>
    </source>
</reference>
<dbReference type="Proteomes" id="UP000675940">
    <property type="component" value="Unassembled WGS sequence"/>
</dbReference>
<evidence type="ECO:0000256" key="1">
    <source>
        <dbReference type="SAM" id="MobiDB-lite"/>
    </source>
</evidence>
<feature type="compositionally biased region" description="Basic and acidic residues" evidence="1">
    <location>
        <begin position="58"/>
        <end position="67"/>
    </location>
</feature>
<dbReference type="EMBL" id="JAGISH010000001">
    <property type="protein sequence ID" value="MBP0481359.1"/>
    <property type="molecule type" value="Genomic_DNA"/>
</dbReference>
<dbReference type="RefSeq" id="WP_209358980.1">
    <property type="nucleotide sequence ID" value="NZ_JAGISH010000001.1"/>
</dbReference>
<protein>
    <submittedName>
        <fullName evidence="2">Uncharacterized protein</fullName>
    </submittedName>
</protein>
<name>A0A940ML52_9RHOB</name>
<evidence type="ECO:0000313" key="2">
    <source>
        <dbReference type="EMBL" id="MBP0481359.1"/>
    </source>
</evidence>
<organism evidence="2 3">
    <name type="scientific">Sagittula salina</name>
    <dbReference type="NCBI Taxonomy" id="2820268"/>
    <lineage>
        <taxon>Bacteria</taxon>
        <taxon>Pseudomonadati</taxon>
        <taxon>Pseudomonadota</taxon>
        <taxon>Alphaproteobacteria</taxon>
        <taxon>Rhodobacterales</taxon>
        <taxon>Roseobacteraceae</taxon>
        <taxon>Sagittula</taxon>
    </lineage>
</organism>
<gene>
    <name evidence="2" type="ORF">J5474_02490</name>
</gene>
<sequence>MTMEGAESVIGTAFGDRLLEDVVENDRLDTMSDASASIGANASVDASYGGNTTAKIGGEAKRTRSREQNKHYLPVEARPNDSWEIRARSVSGDSSEPIEGTAIPGATLCEIRKKSGGNRFAITGEVQVSRRSIEVKAKQGNKLNRSMLEWRNKDAIISQILKRAIARESANSLGGRSSSFVAISRSEVVEE</sequence>
<feature type="region of interest" description="Disordered" evidence="1">
    <location>
        <begin position="43"/>
        <end position="67"/>
    </location>
</feature>
<dbReference type="AlphaFoldDB" id="A0A940ML52"/>
<accession>A0A940ML52</accession>